<proteinExistence type="predicted"/>
<dbReference type="PANTHER" id="PTHR12815">
    <property type="entry name" value="SORTING AND ASSEMBLY MACHINERY SAMM50 PROTEIN FAMILY MEMBER"/>
    <property type="match status" value="1"/>
</dbReference>
<keyword evidence="2" id="KW-1134">Transmembrane beta strand</keyword>
<keyword evidence="4" id="KW-0472">Membrane</keyword>
<dbReference type="GO" id="GO:0019867">
    <property type="term" value="C:outer membrane"/>
    <property type="evidence" value="ECO:0007669"/>
    <property type="project" value="InterPro"/>
</dbReference>
<evidence type="ECO:0000256" key="3">
    <source>
        <dbReference type="ARBA" id="ARBA00022692"/>
    </source>
</evidence>
<accession>A0A0E9LYN1</accession>
<dbReference type="STRING" id="1236989.JCM15548_12210"/>
<dbReference type="Proteomes" id="UP000032900">
    <property type="component" value="Unassembled WGS sequence"/>
</dbReference>
<evidence type="ECO:0000259" key="5">
    <source>
        <dbReference type="Pfam" id="PF01103"/>
    </source>
</evidence>
<dbReference type="EMBL" id="BAZW01000016">
    <property type="protein sequence ID" value="GAO29970.1"/>
    <property type="molecule type" value="Genomic_DNA"/>
</dbReference>
<name>A0A0E9LYN1_9BACT</name>
<dbReference type="OrthoDB" id="9814535at2"/>
<evidence type="ECO:0000256" key="1">
    <source>
        <dbReference type="ARBA" id="ARBA00004370"/>
    </source>
</evidence>
<reference evidence="6 7" key="1">
    <citation type="journal article" date="2015" name="Microbes Environ.">
        <title>Distribution and evolution of nitrogen fixation genes in the phylum bacteroidetes.</title>
        <authorList>
            <person name="Inoue J."/>
            <person name="Oshima K."/>
            <person name="Suda W."/>
            <person name="Sakamoto M."/>
            <person name="Iino T."/>
            <person name="Noda S."/>
            <person name="Hongoh Y."/>
            <person name="Hattori M."/>
            <person name="Ohkuma M."/>
        </authorList>
    </citation>
    <scope>NUCLEOTIDE SEQUENCE [LARGE SCALE GENOMIC DNA]</scope>
    <source>
        <strain evidence="6">JCM 15548</strain>
    </source>
</reference>
<comment type="caution">
    <text evidence="6">The sequence shown here is derived from an EMBL/GenBank/DDBJ whole genome shotgun (WGS) entry which is preliminary data.</text>
</comment>
<keyword evidence="7" id="KW-1185">Reference proteome</keyword>
<dbReference type="Pfam" id="PF01103">
    <property type="entry name" value="Omp85"/>
    <property type="match status" value="1"/>
</dbReference>
<dbReference type="InterPro" id="IPR000184">
    <property type="entry name" value="Bac_surfAg_D15"/>
</dbReference>
<gene>
    <name evidence="6" type="ORF">JCM15548_12210</name>
</gene>
<evidence type="ECO:0000313" key="7">
    <source>
        <dbReference type="Proteomes" id="UP000032900"/>
    </source>
</evidence>
<dbReference type="PANTHER" id="PTHR12815:SF18">
    <property type="entry name" value="SORTING AND ASSEMBLY MACHINERY COMPONENT 50 HOMOLOG"/>
    <property type="match status" value="1"/>
</dbReference>
<evidence type="ECO:0000256" key="2">
    <source>
        <dbReference type="ARBA" id="ARBA00022452"/>
    </source>
</evidence>
<keyword evidence="3" id="KW-0812">Transmembrane</keyword>
<protein>
    <submittedName>
        <fullName evidence="6">Outer membrane protein</fullName>
    </submittedName>
</protein>
<evidence type="ECO:0000313" key="6">
    <source>
        <dbReference type="EMBL" id="GAO29970.1"/>
    </source>
</evidence>
<dbReference type="AlphaFoldDB" id="A0A0E9LYN1"/>
<dbReference type="Gene3D" id="2.40.160.50">
    <property type="entry name" value="membrane protein fhac: a member of the omp85/tpsb transporter family"/>
    <property type="match status" value="1"/>
</dbReference>
<organism evidence="6 7">
    <name type="scientific">Geofilum rubicundum JCM 15548</name>
    <dbReference type="NCBI Taxonomy" id="1236989"/>
    <lineage>
        <taxon>Bacteria</taxon>
        <taxon>Pseudomonadati</taxon>
        <taxon>Bacteroidota</taxon>
        <taxon>Bacteroidia</taxon>
        <taxon>Marinilabiliales</taxon>
        <taxon>Marinilabiliaceae</taxon>
        <taxon>Geofilum</taxon>
    </lineage>
</organism>
<evidence type="ECO:0000256" key="4">
    <source>
        <dbReference type="ARBA" id="ARBA00023136"/>
    </source>
</evidence>
<sequence length="373" mass="41471">MYSRDKLNRSQQQIYQLGTFRIASMKAQLSRDKKDTIPVKIDITEAPATTTRLGVGFGREDRFRTFVNFRVLNFPGGARRLNFYAKHSALEPYRFEVKLTQPAVFSPNSSLALAPTVKKLKESGYELFSYSATLTLLQRLTDALNSSFSLYYEKVDLDTTSIAKVSDGGILLDNYSKGGVTAGVLFDNASPRFNPSDGFTVAFNAKSNSMILPGRYPFIKFQLEAKNYQEMGDDLILASRIKFGIIHPGSGSNNVIPVEERFFAGGSRSVRGWARQQLGPKDDKNTPTGGFSTVEASIEPRIRLFGPLSMVVFMDVGNVWQKTEDLSIDEIRFSAGGGLRFTTPIGPVGIDAARPVWDTDNQWQIHFNIGHAF</sequence>
<feature type="domain" description="Bacterial surface antigen (D15)" evidence="5">
    <location>
        <begin position="73"/>
        <end position="373"/>
    </location>
</feature>
<comment type="subcellular location">
    <subcellularLocation>
        <location evidence="1">Membrane</location>
    </subcellularLocation>
</comment>
<dbReference type="InterPro" id="IPR039910">
    <property type="entry name" value="D15-like"/>
</dbReference>